<dbReference type="Proteomes" id="UP000235145">
    <property type="component" value="Unassembled WGS sequence"/>
</dbReference>
<evidence type="ECO:0000313" key="2">
    <source>
        <dbReference type="EMBL" id="KAJ0206366.1"/>
    </source>
</evidence>
<organism evidence="2 3">
    <name type="scientific">Lactuca sativa</name>
    <name type="common">Garden lettuce</name>
    <dbReference type="NCBI Taxonomy" id="4236"/>
    <lineage>
        <taxon>Eukaryota</taxon>
        <taxon>Viridiplantae</taxon>
        <taxon>Streptophyta</taxon>
        <taxon>Embryophyta</taxon>
        <taxon>Tracheophyta</taxon>
        <taxon>Spermatophyta</taxon>
        <taxon>Magnoliopsida</taxon>
        <taxon>eudicotyledons</taxon>
        <taxon>Gunneridae</taxon>
        <taxon>Pentapetalae</taxon>
        <taxon>asterids</taxon>
        <taxon>campanulids</taxon>
        <taxon>Asterales</taxon>
        <taxon>Asteraceae</taxon>
        <taxon>Cichorioideae</taxon>
        <taxon>Cichorieae</taxon>
        <taxon>Lactucinae</taxon>
        <taxon>Lactuca</taxon>
    </lineage>
</organism>
<gene>
    <name evidence="2" type="ORF">LSAT_V11C500244950</name>
</gene>
<keyword evidence="3" id="KW-1185">Reference proteome</keyword>
<protein>
    <submittedName>
        <fullName evidence="2">Uncharacterized protein</fullName>
    </submittedName>
</protein>
<name>A0A9R1VKL6_LACSA</name>
<keyword evidence="1" id="KW-0472">Membrane</keyword>
<comment type="caution">
    <text evidence="2">The sequence shown here is derived from an EMBL/GenBank/DDBJ whole genome shotgun (WGS) entry which is preliminary data.</text>
</comment>
<dbReference type="EMBL" id="NBSK02000005">
    <property type="protein sequence ID" value="KAJ0206366.1"/>
    <property type="molecule type" value="Genomic_DNA"/>
</dbReference>
<keyword evidence="1" id="KW-1133">Transmembrane helix</keyword>
<dbReference type="AlphaFoldDB" id="A0A9R1VKL6"/>
<keyword evidence="1" id="KW-0812">Transmembrane</keyword>
<feature type="transmembrane region" description="Helical" evidence="1">
    <location>
        <begin position="6"/>
        <end position="25"/>
    </location>
</feature>
<reference evidence="2 3" key="1">
    <citation type="journal article" date="2017" name="Nat. Commun.">
        <title>Genome assembly with in vitro proximity ligation data and whole-genome triplication in lettuce.</title>
        <authorList>
            <person name="Reyes-Chin-Wo S."/>
            <person name="Wang Z."/>
            <person name="Yang X."/>
            <person name="Kozik A."/>
            <person name="Arikit S."/>
            <person name="Song C."/>
            <person name="Xia L."/>
            <person name="Froenicke L."/>
            <person name="Lavelle D.O."/>
            <person name="Truco M.J."/>
            <person name="Xia R."/>
            <person name="Zhu S."/>
            <person name="Xu C."/>
            <person name="Xu H."/>
            <person name="Xu X."/>
            <person name="Cox K."/>
            <person name="Korf I."/>
            <person name="Meyers B.C."/>
            <person name="Michelmore R.W."/>
        </authorList>
    </citation>
    <scope>NUCLEOTIDE SEQUENCE [LARGE SCALE GENOMIC DNA]</scope>
    <source>
        <strain evidence="3">cv. Salinas</strain>
        <tissue evidence="2">Seedlings</tissue>
    </source>
</reference>
<proteinExistence type="predicted"/>
<evidence type="ECO:0000256" key="1">
    <source>
        <dbReference type="SAM" id="Phobius"/>
    </source>
</evidence>
<accession>A0A9R1VKL6</accession>
<evidence type="ECO:0000313" key="3">
    <source>
        <dbReference type="Proteomes" id="UP000235145"/>
    </source>
</evidence>
<sequence length="83" mass="9813">MKINDHMLAMMKFLLVAHYIGYRLFLRRSNKKVKSTFESYDVAIRMYINCALDVGFNVKLGTIRKTTYNMIIKIRMVCNQQEA</sequence>